<feature type="domain" description="BD-FAE-like" evidence="3">
    <location>
        <begin position="54"/>
        <end position="191"/>
    </location>
</feature>
<dbReference type="Pfam" id="PF20434">
    <property type="entry name" value="BD-FAE"/>
    <property type="match status" value="1"/>
</dbReference>
<evidence type="ECO:0000256" key="1">
    <source>
        <dbReference type="ARBA" id="ARBA00022801"/>
    </source>
</evidence>
<feature type="chain" id="PRO_5026244471" evidence="2">
    <location>
        <begin position="31"/>
        <end position="299"/>
    </location>
</feature>
<keyword evidence="5" id="KW-1185">Reference proteome</keyword>
<dbReference type="InterPro" id="IPR050300">
    <property type="entry name" value="GDXG_lipolytic_enzyme"/>
</dbReference>
<comment type="caution">
    <text evidence="4">The sequence shown here is derived from an EMBL/GenBank/DDBJ whole genome shotgun (WGS) entry which is preliminary data.</text>
</comment>
<dbReference type="RefSeq" id="WP_154383415.1">
    <property type="nucleotide sequence ID" value="NZ_WKJK01000030.1"/>
</dbReference>
<dbReference type="PANTHER" id="PTHR48081">
    <property type="entry name" value="AB HYDROLASE SUPERFAMILY PROTEIN C4A8.06C"/>
    <property type="match status" value="1"/>
</dbReference>
<name>A0A6I2LE62_9BURK</name>
<accession>A0A6I2LE62</accession>
<proteinExistence type="predicted"/>
<dbReference type="AlphaFoldDB" id="A0A6I2LE62"/>
<protein>
    <submittedName>
        <fullName evidence="4">Alpha/beta hydrolase fold domain-containing protein</fullName>
    </submittedName>
</protein>
<evidence type="ECO:0000259" key="3">
    <source>
        <dbReference type="Pfam" id="PF20434"/>
    </source>
</evidence>
<dbReference type="EMBL" id="WKJK01000030">
    <property type="protein sequence ID" value="MRW94539.1"/>
    <property type="molecule type" value="Genomic_DNA"/>
</dbReference>
<dbReference type="Proteomes" id="UP000433309">
    <property type="component" value="Unassembled WGS sequence"/>
</dbReference>
<keyword evidence="2" id="KW-0732">Signal</keyword>
<dbReference type="Gene3D" id="3.40.50.1820">
    <property type="entry name" value="alpha/beta hydrolase"/>
    <property type="match status" value="1"/>
</dbReference>
<dbReference type="PANTHER" id="PTHR48081:SF9">
    <property type="entry name" value="CARBOXYLESTERASE"/>
    <property type="match status" value="1"/>
</dbReference>
<evidence type="ECO:0000313" key="4">
    <source>
        <dbReference type="EMBL" id="MRW94539.1"/>
    </source>
</evidence>
<organism evidence="4 5">
    <name type="scientific">Duganella guangzhouensis</name>
    <dbReference type="NCBI Taxonomy" id="2666084"/>
    <lineage>
        <taxon>Bacteria</taxon>
        <taxon>Pseudomonadati</taxon>
        <taxon>Pseudomonadota</taxon>
        <taxon>Betaproteobacteria</taxon>
        <taxon>Burkholderiales</taxon>
        <taxon>Oxalobacteraceae</taxon>
        <taxon>Telluria group</taxon>
        <taxon>Duganella</taxon>
    </lineage>
</organism>
<reference evidence="4 5" key="1">
    <citation type="submission" date="2019-11" db="EMBL/GenBank/DDBJ databases">
        <title>Novel species isolated from a subtropical stream in China.</title>
        <authorList>
            <person name="Lu H."/>
        </authorList>
    </citation>
    <scope>NUCLEOTIDE SEQUENCE [LARGE SCALE GENOMIC DNA]</scope>
    <source>
        <strain evidence="4 5">FT80W</strain>
    </source>
</reference>
<feature type="signal peptide" evidence="2">
    <location>
        <begin position="1"/>
        <end position="30"/>
    </location>
</feature>
<evidence type="ECO:0000313" key="5">
    <source>
        <dbReference type="Proteomes" id="UP000433309"/>
    </source>
</evidence>
<sequence length="299" mass="32269">MVRIPYRWLVAGVPLLLLALAACSPLTALNALSPAGDVERSAGLSYGEGPRRKLDVYRPGVTVTRGPAPVVVFFYGGNWVSGDRADYAFVGRALASRGIVTVVADYRLYPEVSYPDFLRDAAQAVAWTAREVARYGGDPQRLFVMGHSAGAYNAAMIALDPRWLAEQGMSPSALRGWIGLAGPYDFLPIKNPTTKPVFHFPDTPADSQPVNQVRLGAPSALLIAARDDNLVDPLRNTGHLASAMRARGVTVQELYYDRARHTTLIATFAPPLRWLAPALDDVAAYVTSGHAISTDNPRG</sequence>
<keyword evidence="1 4" id="KW-0378">Hydrolase</keyword>
<dbReference type="SUPFAM" id="SSF53474">
    <property type="entry name" value="alpha/beta-Hydrolases"/>
    <property type="match status" value="1"/>
</dbReference>
<dbReference type="PROSITE" id="PS51257">
    <property type="entry name" value="PROKAR_LIPOPROTEIN"/>
    <property type="match status" value="1"/>
</dbReference>
<dbReference type="InterPro" id="IPR029058">
    <property type="entry name" value="AB_hydrolase_fold"/>
</dbReference>
<evidence type="ECO:0000256" key="2">
    <source>
        <dbReference type="SAM" id="SignalP"/>
    </source>
</evidence>
<dbReference type="InterPro" id="IPR049492">
    <property type="entry name" value="BD-FAE-like_dom"/>
</dbReference>
<gene>
    <name evidence="4" type="ORF">GJ699_31680</name>
</gene>
<dbReference type="GO" id="GO:0016787">
    <property type="term" value="F:hydrolase activity"/>
    <property type="evidence" value="ECO:0007669"/>
    <property type="project" value="UniProtKB-KW"/>
</dbReference>